<feature type="compositionally biased region" description="Polar residues" evidence="1">
    <location>
        <begin position="39"/>
        <end position="56"/>
    </location>
</feature>
<evidence type="ECO:0000256" key="1">
    <source>
        <dbReference type="SAM" id="MobiDB-lite"/>
    </source>
</evidence>
<dbReference type="Proteomes" id="UP000678499">
    <property type="component" value="Unassembled WGS sequence"/>
</dbReference>
<organism evidence="2">
    <name type="scientific">Notodromas monacha</name>
    <dbReference type="NCBI Taxonomy" id="399045"/>
    <lineage>
        <taxon>Eukaryota</taxon>
        <taxon>Metazoa</taxon>
        <taxon>Ecdysozoa</taxon>
        <taxon>Arthropoda</taxon>
        <taxon>Crustacea</taxon>
        <taxon>Oligostraca</taxon>
        <taxon>Ostracoda</taxon>
        <taxon>Podocopa</taxon>
        <taxon>Podocopida</taxon>
        <taxon>Cypridocopina</taxon>
        <taxon>Cypridoidea</taxon>
        <taxon>Cyprididae</taxon>
        <taxon>Notodromas</taxon>
    </lineage>
</organism>
<gene>
    <name evidence="2" type="ORF">NMOB1V02_LOCUS27</name>
</gene>
<feature type="compositionally biased region" description="Basic and acidic residues" evidence="1">
    <location>
        <begin position="81"/>
        <end position="99"/>
    </location>
</feature>
<reference evidence="2" key="1">
    <citation type="submission" date="2020-11" db="EMBL/GenBank/DDBJ databases">
        <authorList>
            <person name="Tran Van P."/>
        </authorList>
    </citation>
    <scope>NUCLEOTIDE SEQUENCE</scope>
</reference>
<dbReference type="AlphaFoldDB" id="A0A7R9G8X3"/>
<sequence>MSDCESSDSDSSPSEASARRPQPPTNVYRQRNPDEGENDSSATGTRESHSGASSKPPQGPARPAEQAGSVVDHPGFPTVEAVDRPGRVADHSVPKESRSVPDACSVVAVTAASTETGPSGSNFSPIRNPLAKGGTTMPKDRVSSGKVGAAQLDYLQAWQVSYTKLMSIFSSGYSFPVVRRRIPLNPKAPVQATSILLAWEIRTLPTGAGLIISGSSAKNRSNRRRVAVVVPKAIARVVVVDTSAPATLLPCGDTACVGTSSENPQGAAIKRRFLRQWSKISSYRR</sequence>
<feature type="compositionally biased region" description="Polar residues" evidence="1">
    <location>
        <begin position="115"/>
        <end position="125"/>
    </location>
</feature>
<accession>A0A7R9G8X3</accession>
<feature type="compositionally biased region" description="Low complexity" evidence="1">
    <location>
        <begin position="105"/>
        <end position="114"/>
    </location>
</feature>
<protein>
    <submittedName>
        <fullName evidence="2">Uncharacterized protein</fullName>
    </submittedName>
</protein>
<proteinExistence type="predicted"/>
<evidence type="ECO:0000313" key="2">
    <source>
        <dbReference type="EMBL" id="CAD7272077.1"/>
    </source>
</evidence>
<dbReference type="EMBL" id="CAJPEX010000002">
    <property type="protein sequence ID" value="CAG0912229.1"/>
    <property type="molecule type" value="Genomic_DNA"/>
</dbReference>
<evidence type="ECO:0000313" key="3">
    <source>
        <dbReference type="Proteomes" id="UP000678499"/>
    </source>
</evidence>
<feature type="compositionally biased region" description="Low complexity" evidence="1">
    <location>
        <begin position="9"/>
        <end position="20"/>
    </location>
</feature>
<name>A0A7R9G8X3_9CRUS</name>
<keyword evidence="3" id="KW-1185">Reference proteome</keyword>
<dbReference type="EMBL" id="OA882039">
    <property type="protein sequence ID" value="CAD7272077.1"/>
    <property type="molecule type" value="Genomic_DNA"/>
</dbReference>
<feature type="region of interest" description="Disordered" evidence="1">
    <location>
        <begin position="1"/>
        <end position="142"/>
    </location>
</feature>